<evidence type="ECO:0000313" key="4">
    <source>
        <dbReference type="WBParaSite" id="OFLC_0000406401-mRNA-1"/>
    </source>
</evidence>
<feature type="transmembrane region" description="Helical" evidence="1">
    <location>
        <begin position="20"/>
        <end position="39"/>
    </location>
</feature>
<dbReference type="WBParaSite" id="OFLC_0000406401-mRNA-1">
    <property type="protein sequence ID" value="OFLC_0000406401-mRNA-1"/>
    <property type="gene ID" value="OFLC_0000406401"/>
</dbReference>
<sequence length="141" mass="16228">MLMWTYDSPEFMPTYDRITTLITSILSTACYAFLLGLVLRKSSSGNKVLDNSRRRDTLLTMQVMINGGYTVCVSTYFMFLRPYYVPYTVIYNAIDIVLCVIWNGKNPVMHLFFNRCSKSKNILCDPEFSIMPKAQNASRNS</sequence>
<reference evidence="4" key="1">
    <citation type="submission" date="2016-06" db="UniProtKB">
        <authorList>
            <consortium name="WormBaseParasite"/>
        </authorList>
    </citation>
    <scope>IDENTIFICATION</scope>
</reference>
<feature type="transmembrane region" description="Helical" evidence="1">
    <location>
        <begin position="59"/>
        <end position="78"/>
    </location>
</feature>
<reference evidence="2 3" key="2">
    <citation type="submission" date="2018-11" db="EMBL/GenBank/DDBJ databases">
        <authorList>
            <consortium name="Pathogen Informatics"/>
        </authorList>
    </citation>
    <scope>NUCLEOTIDE SEQUENCE [LARGE SCALE GENOMIC DNA]</scope>
</reference>
<dbReference type="EMBL" id="UZAJ01002945">
    <property type="protein sequence ID" value="VDO38748.1"/>
    <property type="molecule type" value="Genomic_DNA"/>
</dbReference>
<keyword evidence="1" id="KW-1133">Transmembrane helix</keyword>
<gene>
    <name evidence="2" type="ORF">OFLC_LOCUS4065</name>
</gene>
<proteinExistence type="predicted"/>
<evidence type="ECO:0000256" key="1">
    <source>
        <dbReference type="SAM" id="Phobius"/>
    </source>
</evidence>
<organism evidence="4">
    <name type="scientific">Onchocerca flexuosa</name>
    <dbReference type="NCBI Taxonomy" id="387005"/>
    <lineage>
        <taxon>Eukaryota</taxon>
        <taxon>Metazoa</taxon>
        <taxon>Ecdysozoa</taxon>
        <taxon>Nematoda</taxon>
        <taxon>Chromadorea</taxon>
        <taxon>Rhabditida</taxon>
        <taxon>Spirurina</taxon>
        <taxon>Spiruromorpha</taxon>
        <taxon>Filarioidea</taxon>
        <taxon>Onchocercidae</taxon>
        <taxon>Onchocerca</taxon>
    </lineage>
</organism>
<feature type="transmembrane region" description="Helical" evidence="1">
    <location>
        <begin position="84"/>
        <end position="102"/>
    </location>
</feature>
<evidence type="ECO:0000313" key="3">
    <source>
        <dbReference type="Proteomes" id="UP000267606"/>
    </source>
</evidence>
<accession>A0A183H9A3</accession>
<evidence type="ECO:0000313" key="2">
    <source>
        <dbReference type="EMBL" id="VDO38748.1"/>
    </source>
</evidence>
<protein>
    <submittedName>
        <fullName evidence="4">7TM_GPCR_Srx domain-containing protein</fullName>
    </submittedName>
</protein>
<dbReference type="Proteomes" id="UP000267606">
    <property type="component" value="Unassembled WGS sequence"/>
</dbReference>
<name>A0A183H9A3_9BILA</name>
<keyword evidence="1" id="KW-0812">Transmembrane</keyword>
<keyword evidence="3" id="KW-1185">Reference proteome</keyword>
<keyword evidence="1" id="KW-0472">Membrane</keyword>
<dbReference type="AlphaFoldDB" id="A0A183H9A3"/>